<dbReference type="Proteomes" id="UP000054725">
    <property type="component" value="Unassembled WGS sequence"/>
</dbReference>
<dbReference type="OrthoDB" id="5657166at2"/>
<dbReference type="AlphaFoldDB" id="A0A0W0X257"/>
<accession>A0A0W0X257</accession>
<gene>
    <name evidence="1" type="ORF">Lnau_0469</name>
</gene>
<comment type="caution">
    <text evidence="1">The sequence shown here is derived from an EMBL/GenBank/DDBJ whole genome shotgun (WGS) entry which is preliminary data.</text>
</comment>
<proteinExistence type="predicted"/>
<dbReference type="EMBL" id="LNYO01000005">
    <property type="protein sequence ID" value="KTD38659.1"/>
    <property type="molecule type" value="Genomic_DNA"/>
</dbReference>
<protein>
    <submittedName>
        <fullName evidence="1">Uncharacterized protein</fullName>
    </submittedName>
</protein>
<dbReference type="PATRIC" id="fig|45070.6.peg.492"/>
<evidence type="ECO:0000313" key="2">
    <source>
        <dbReference type="Proteomes" id="UP000054725"/>
    </source>
</evidence>
<sequence>MSDTAKGIREALELDRANLSTEENAPDIQERLEALKLELEALHTSIENLLLNNSLLLPSVIALRQSIEEKEGIDLLSYYGLLKTFTSSELSTTLQDTLLLKMDTLDGYLSSLINQSRLELYSLRNPSEEITPVVRQITASFIEMHLTIFRNLLNKQVHNEQQLKFLTKKIDVLKTKVGEIEKLNILEFISHIEWRLSRNLHPQLLSPMFAFFGKGKTNKKLVHEMNNLYQDLHSKPFTKQALIGSLYLTKERFVVLLHKPLCDLITKQINQFLQFTPTSEYQRANCVRLFEEQAKTLGVIWPDTQSTTAKQPSSEPLGYKAIEDDFMDAVVGAAPAA</sequence>
<name>A0A0W0X257_9GAMM</name>
<reference evidence="1 2" key="1">
    <citation type="submission" date="2015-11" db="EMBL/GenBank/DDBJ databases">
        <title>Genomic analysis of 38 Legionella species identifies large and diverse effector repertoires.</title>
        <authorList>
            <person name="Burstein D."/>
            <person name="Amaro F."/>
            <person name="Zusman T."/>
            <person name="Lifshitz Z."/>
            <person name="Cohen O."/>
            <person name="Gilbert J.A."/>
            <person name="Pupko T."/>
            <person name="Shuman H.A."/>
            <person name="Segal G."/>
        </authorList>
    </citation>
    <scope>NUCLEOTIDE SEQUENCE [LARGE SCALE GENOMIC DNA]</scope>
    <source>
        <strain evidence="1 2">ATCC 49506</strain>
    </source>
</reference>
<dbReference type="RefSeq" id="WP_058503553.1">
    <property type="nucleotide sequence ID" value="NZ_CAAAIF010000001.1"/>
</dbReference>
<keyword evidence="2" id="KW-1185">Reference proteome</keyword>
<evidence type="ECO:0000313" key="1">
    <source>
        <dbReference type="EMBL" id="KTD38659.1"/>
    </source>
</evidence>
<organism evidence="1 2">
    <name type="scientific">Legionella nautarum</name>
    <dbReference type="NCBI Taxonomy" id="45070"/>
    <lineage>
        <taxon>Bacteria</taxon>
        <taxon>Pseudomonadati</taxon>
        <taxon>Pseudomonadota</taxon>
        <taxon>Gammaproteobacteria</taxon>
        <taxon>Legionellales</taxon>
        <taxon>Legionellaceae</taxon>
        <taxon>Legionella</taxon>
    </lineage>
</organism>